<dbReference type="AlphaFoldDB" id="A0A2A2IE74"/>
<dbReference type="RefSeq" id="WP_095654913.1">
    <property type="nucleotide sequence ID" value="NZ_NPOA01000004.1"/>
</dbReference>
<dbReference type="EMBL" id="NPOA01000004">
    <property type="protein sequence ID" value="PAV30311.1"/>
    <property type="molecule type" value="Genomic_DNA"/>
</dbReference>
<evidence type="ECO:0000313" key="2">
    <source>
        <dbReference type="Proteomes" id="UP000218887"/>
    </source>
</evidence>
<proteinExistence type="predicted"/>
<gene>
    <name evidence="1" type="ORF">CIL05_07525</name>
</gene>
<sequence>MYVTGATLETIDDVKFHHSYTYDEERDVRLIKQYNAVVKVTREMYWMNTDRIASELEQSWIGSKLHEVLNKLEKWLGKYKNK</sequence>
<keyword evidence="2" id="KW-1185">Reference proteome</keyword>
<evidence type="ECO:0000313" key="1">
    <source>
        <dbReference type="EMBL" id="PAV30311.1"/>
    </source>
</evidence>
<dbReference type="Proteomes" id="UP000218887">
    <property type="component" value="Unassembled WGS sequence"/>
</dbReference>
<name>A0A2A2IE74_9BACI</name>
<reference evidence="1 2" key="1">
    <citation type="submission" date="2017-08" db="EMBL/GenBank/DDBJ databases">
        <title>Virgibacillus indicus sp. nov. and Virgibacillus profoundi sp. nov, two moderately halophilic bacteria isolated from marine sediment by using the Microfluidic Streak Plate.</title>
        <authorList>
            <person name="Xu B."/>
            <person name="Hu B."/>
            <person name="Wang J."/>
            <person name="Zhu Y."/>
            <person name="Huang L."/>
            <person name="Du W."/>
            <person name="Huang Y."/>
        </authorList>
    </citation>
    <scope>NUCLEOTIDE SEQUENCE [LARGE SCALE GENOMIC DNA]</scope>
    <source>
        <strain evidence="1 2">IO3-P3-H5</strain>
    </source>
</reference>
<accession>A0A2A2IE74</accession>
<protein>
    <submittedName>
        <fullName evidence="1">Uncharacterized protein</fullName>
    </submittedName>
</protein>
<organism evidence="1 2">
    <name type="scientific">Virgibacillus profundi</name>
    <dbReference type="NCBI Taxonomy" id="2024555"/>
    <lineage>
        <taxon>Bacteria</taxon>
        <taxon>Bacillati</taxon>
        <taxon>Bacillota</taxon>
        <taxon>Bacilli</taxon>
        <taxon>Bacillales</taxon>
        <taxon>Bacillaceae</taxon>
        <taxon>Virgibacillus</taxon>
    </lineage>
</organism>
<comment type="caution">
    <text evidence="1">The sequence shown here is derived from an EMBL/GenBank/DDBJ whole genome shotgun (WGS) entry which is preliminary data.</text>
</comment>